<dbReference type="PANTHER" id="PTHR13768">
    <property type="entry name" value="SOLUBLE NSF ATTACHMENT PROTEIN SNAP"/>
    <property type="match status" value="1"/>
</dbReference>
<keyword evidence="4 7" id="KW-0931">ER-Golgi transport</keyword>
<dbReference type="FunFam" id="1.25.40.10:FF:000049">
    <property type="entry name" value="Alpha-soluble NSF attachment protein-like"/>
    <property type="match status" value="1"/>
</dbReference>
<dbReference type="GO" id="GO:0031201">
    <property type="term" value="C:SNARE complex"/>
    <property type="evidence" value="ECO:0007669"/>
    <property type="project" value="TreeGrafter"/>
</dbReference>
<dbReference type="GO" id="GO:0005774">
    <property type="term" value="C:vacuolar membrane"/>
    <property type="evidence" value="ECO:0007669"/>
    <property type="project" value="TreeGrafter"/>
</dbReference>
<evidence type="ECO:0000256" key="4">
    <source>
        <dbReference type="ARBA" id="ARBA00022892"/>
    </source>
</evidence>
<dbReference type="PRINTS" id="PR00448">
    <property type="entry name" value="NSFATTACHMNT"/>
</dbReference>
<organism evidence="8 9">
    <name type="scientific">Galdieria partita</name>
    <dbReference type="NCBI Taxonomy" id="83374"/>
    <lineage>
        <taxon>Eukaryota</taxon>
        <taxon>Rhodophyta</taxon>
        <taxon>Bangiophyceae</taxon>
        <taxon>Galdieriales</taxon>
        <taxon>Galdieriaceae</taxon>
        <taxon>Galdieria</taxon>
    </lineage>
</organism>
<comment type="caution">
    <text evidence="8">The sequence shown here is derived from an EMBL/GenBank/DDBJ whole genome shotgun (WGS) entry which is preliminary data.</text>
</comment>
<dbReference type="PANTHER" id="PTHR13768:SF8">
    <property type="entry name" value="ALPHA-SOLUBLE NSF ATTACHMENT PROTEIN"/>
    <property type="match status" value="1"/>
</dbReference>
<proteinExistence type="inferred from homology"/>
<gene>
    <name evidence="8" type="ORF">GpartN1_g108.t1</name>
</gene>
<sequence>MSGSYTSVRSVNENDGDELFSRAEKKAKSARASGFRSILGLGGNATKVEEAAELFVKAGNTFKLAKAWQKAGDAYMRAAENYAQLPDLSFEAASKFADAARCLKNVNSEDAIVAMQKAMEMYTKEARFQQGAKTCREIAELYETMGETNKAAEAYEQAADLYDGEDAKSHANQCRTKVAEFAALAGDFNRAIDLFEKVATVSLENKLLRYGAKEYLLRAGLCRICLGDEVGASRALEKYKALDSSFSDSREAKLLEGVILAVQENDEESFTEAVAEYDSLSKLDPWKTSILLKIKKNLKAQDEDLT</sequence>
<dbReference type="InterPro" id="IPR011990">
    <property type="entry name" value="TPR-like_helical_dom_sf"/>
</dbReference>
<evidence type="ECO:0000313" key="8">
    <source>
        <dbReference type="EMBL" id="GJQ08317.1"/>
    </source>
</evidence>
<dbReference type="SUPFAM" id="SSF48452">
    <property type="entry name" value="TPR-like"/>
    <property type="match status" value="1"/>
</dbReference>
<name>A0A9C7UM86_9RHOD</name>
<keyword evidence="6 7" id="KW-0472">Membrane</keyword>
<comment type="subcellular location">
    <subcellularLocation>
        <location evidence="1 7">Membrane</location>
        <topology evidence="1 7">Peripheral membrane protein</topology>
    </subcellularLocation>
</comment>
<reference evidence="8" key="1">
    <citation type="journal article" date="2022" name="Proc. Natl. Acad. Sci. U.S.A.">
        <title>Life cycle and functional genomics of the unicellular red alga Galdieria for elucidating algal and plant evolution and industrial use.</title>
        <authorList>
            <person name="Hirooka S."/>
            <person name="Itabashi T."/>
            <person name="Ichinose T.M."/>
            <person name="Onuma R."/>
            <person name="Fujiwara T."/>
            <person name="Yamashita S."/>
            <person name="Jong L.W."/>
            <person name="Tomita R."/>
            <person name="Iwane A.H."/>
            <person name="Miyagishima S.Y."/>
        </authorList>
    </citation>
    <scope>NUCLEOTIDE SEQUENCE</scope>
    <source>
        <strain evidence="8">NBRC 102759</strain>
    </source>
</reference>
<dbReference type="Pfam" id="PF14938">
    <property type="entry name" value="SNAP"/>
    <property type="match status" value="1"/>
</dbReference>
<evidence type="ECO:0008006" key="10">
    <source>
        <dbReference type="Google" id="ProtNLM"/>
    </source>
</evidence>
<protein>
    <recommendedName>
        <fullName evidence="10">Alpha-soluble NSF attachment protein</fullName>
    </recommendedName>
</protein>
<dbReference type="GO" id="GO:0005483">
    <property type="term" value="F:soluble NSF attachment protein activity"/>
    <property type="evidence" value="ECO:0007669"/>
    <property type="project" value="UniProtKB-ARBA"/>
</dbReference>
<accession>A0A9C7UM86</accession>
<evidence type="ECO:0000256" key="3">
    <source>
        <dbReference type="ARBA" id="ARBA00022448"/>
    </source>
</evidence>
<evidence type="ECO:0000256" key="7">
    <source>
        <dbReference type="RuleBase" id="RU367013"/>
    </source>
</evidence>
<dbReference type="CDD" id="cd15832">
    <property type="entry name" value="SNAP"/>
    <property type="match status" value="1"/>
</dbReference>
<evidence type="ECO:0000256" key="5">
    <source>
        <dbReference type="ARBA" id="ARBA00022927"/>
    </source>
</evidence>
<comment type="function">
    <text evidence="7">Required for vesicular transport between the endoplasmic reticulum and the Golgi apparatus.</text>
</comment>
<dbReference type="AlphaFoldDB" id="A0A9C7UM86"/>
<keyword evidence="5 7" id="KW-0653">Protein transport</keyword>
<keyword evidence="9" id="KW-1185">Reference proteome</keyword>
<dbReference type="Gene3D" id="1.25.40.10">
    <property type="entry name" value="Tetratricopeptide repeat domain"/>
    <property type="match status" value="1"/>
</dbReference>
<dbReference type="GO" id="GO:0035494">
    <property type="term" value="P:SNARE complex disassembly"/>
    <property type="evidence" value="ECO:0007669"/>
    <property type="project" value="TreeGrafter"/>
</dbReference>
<dbReference type="GO" id="GO:0019905">
    <property type="term" value="F:syntaxin binding"/>
    <property type="evidence" value="ECO:0007669"/>
    <property type="project" value="TreeGrafter"/>
</dbReference>
<reference evidence="8" key="2">
    <citation type="submission" date="2022-01" db="EMBL/GenBank/DDBJ databases">
        <authorList>
            <person name="Hirooka S."/>
            <person name="Miyagishima S.Y."/>
        </authorList>
    </citation>
    <scope>NUCLEOTIDE SEQUENCE</scope>
    <source>
        <strain evidence="8">NBRC 102759</strain>
    </source>
</reference>
<evidence type="ECO:0000256" key="1">
    <source>
        <dbReference type="ARBA" id="ARBA00004170"/>
    </source>
</evidence>
<evidence type="ECO:0000313" key="9">
    <source>
        <dbReference type="Proteomes" id="UP001061958"/>
    </source>
</evidence>
<keyword evidence="3 7" id="KW-0813">Transport</keyword>
<dbReference type="GO" id="GO:0006886">
    <property type="term" value="P:intracellular protein transport"/>
    <property type="evidence" value="ECO:0007669"/>
    <property type="project" value="UniProtKB-UniRule"/>
</dbReference>
<dbReference type="Proteomes" id="UP001061958">
    <property type="component" value="Unassembled WGS sequence"/>
</dbReference>
<dbReference type="InterPro" id="IPR000744">
    <property type="entry name" value="NSF_attach"/>
</dbReference>
<evidence type="ECO:0000256" key="6">
    <source>
        <dbReference type="ARBA" id="ARBA00023136"/>
    </source>
</evidence>
<evidence type="ECO:0000256" key="2">
    <source>
        <dbReference type="ARBA" id="ARBA00010050"/>
    </source>
</evidence>
<dbReference type="EMBL" id="BQMJ01000001">
    <property type="protein sequence ID" value="GJQ08317.1"/>
    <property type="molecule type" value="Genomic_DNA"/>
</dbReference>
<dbReference type="OrthoDB" id="9984275at2759"/>
<comment type="similarity">
    <text evidence="2 7">Belongs to the SNAP family.</text>
</comment>